<dbReference type="Pfam" id="PF01833">
    <property type="entry name" value="TIG"/>
    <property type="match status" value="1"/>
</dbReference>
<protein>
    <submittedName>
        <fullName evidence="2">IPT/TIG domain-containing protein</fullName>
    </submittedName>
</protein>
<accession>A0A936NCW3</accession>
<dbReference type="SMART" id="SM00429">
    <property type="entry name" value="IPT"/>
    <property type="match status" value="1"/>
</dbReference>
<dbReference type="CDD" id="cd00102">
    <property type="entry name" value="IPT"/>
    <property type="match status" value="1"/>
</dbReference>
<dbReference type="GO" id="GO:0005975">
    <property type="term" value="P:carbohydrate metabolic process"/>
    <property type="evidence" value="ECO:0007669"/>
    <property type="project" value="UniProtKB-ARBA"/>
</dbReference>
<feature type="domain" description="IPT/TIG" evidence="1">
    <location>
        <begin position="6"/>
        <end position="88"/>
    </location>
</feature>
<dbReference type="Gene3D" id="2.60.40.10">
    <property type="entry name" value="Immunoglobulins"/>
    <property type="match status" value="2"/>
</dbReference>
<dbReference type="AlphaFoldDB" id="A0A936NCW3"/>
<dbReference type="SUPFAM" id="SSF81296">
    <property type="entry name" value="E set domains"/>
    <property type="match status" value="2"/>
</dbReference>
<evidence type="ECO:0000259" key="1">
    <source>
        <dbReference type="SMART" id="SM00429"/>
    </source>
</evidence>
<dbReference type="InterPro" id="IPR002909">
    <property type="entry name" value="IPT_dom"/>
</dbReference>
<evidence type="ECO:0000313" key="3">
    <source>
        <dbReference type="Proteomes" id="UP000727993"/>
    </source>
</evidence>
<dbReference type="EMBL" id="JADJZA010000005">
    <property type="protein sequence ID" value="MBK9296721.1"/>
    <property type="molecule type" value="Genomic_DNA"/>
</dbReference>
<dbReference type="InterPro" id="IPR013783">
    <property type="entry name" value="Ig-like_fold"/>
</dbReference>
<gene>
    <name evidence="2" type="ORF">IPN02_07740</name>
</gene>
<sequence>MPPTPPPTITKLIPTSGPDTGGTLVDIIGTDLTGATAVDFGGTAGTGLTVDPSGSLATVTSPAHTAGPAPVTITTPAGTSAAETFTFEAPPVVTVPVIYGAYPLYLCADAADSQQVLIPVIFPITDVVSAEVGGVDVGVVGVLDVGGVGFVVMGAPVLPPGTYDLVLTNSAGSSDPYPIEYLDCEGCPPDPTVVAVFPGAARPGATIQIVGTNLTGATVTMCGDPVAIVSNDGNIITVVVPPGCPDGPATITVTTPDGETTVEFTVLPPEPVPPADVSPRSWQIAQALLDAAFLCGAECARAFVTTDATPEGPPPGGCPCQLTATIVKDGYKTADGRRLVRSATIKLSLHQCTPIPQADEIPDPDTESDYALRQAETRDQMLRGLATARRQPSSVLGRCQTKQASEGWVHVSTTGGMSLYTMEVTVD</sequence>
<dbReference type="Proteomes" id="UP000727993">
    <property type="component" value="Unassembled WGS sequence"/>
</dbReference>
<evidence type="ECO:0000313" key="2">
    <source>
        <dbReference type="EMBL" id="MBK9296721.1"/>
    </source>
</evidence>
<dbReference type="InterPro" id="IPR014756">
    <property type="entry name" value="Ig_E-set"/>
</dbReference>
<organism evidence="2 3">
    <name type="scientific">Candidatus Neomicrothrix subdominans</name>
    <dbReference type="NCBI Taxonomy" id="2954438"/>
    <lineage>
        <taxon>Bacteria</taxon>
        <taxon>Bacillati</taxon>
        <taxon>Actinomycetota</taxon>
        <taxon>Acidimicrobiia</taxon>
        <taxon>Acidimicrobiales</taxon>
        <taxon>Microthrixaceae</taxon>
        <taxon>Candidatus Neomicrothrix</taxon>
    </lineage>
</organism>
<name>A0A936NCW3_9ACTN</name>
<reference evidence="2 3" key="1">
    <citation type="submission" date="2020-10" db="EMBL/GenBank/DDBJ databases">
        <title>Connecting structure to function with the recovery of over 1000 high-quality activated sludge metagenome-assembled genomes encoding full-length rRNA genes using long-read sequencing.</title>
        <authorList>
            <person name="Singleton C.M."/>
            <person name="Petriglieri F."/>
            <person name="Kristensen J.M."/>
            <person name="Kirkegaard R.H."/>
            <person name="Michaelsen T.Y."/>
            <person name="Andersen M.H."/>
            <person name="Karst S.M."/>
            <person name="Dueholm M.S."/>
            <person name="Nielsen P.H."/>
            <person name="Albertsen M."/>
        </authorList>
    </citation>
    <scope>NUCLEOTIDE SEQUENCE [LARGE SCALE GENOMIC DNA]</scope>
    <source>
        <strain evidence="2">Lyne_18-Q3-R50-59_MAXAC.006</strain>
    </source>
</reference>
<proteinExistence type="predicted"/>
<comment type="caution">
    <text evidence="2">The sequence shown here is derived from an EMBL/GenBank/DDBJ whole genome shotgun (WGS) entry which is preliminary data.</text>
</comment>